<dbReference type="Proteomes" id="UP001059844">
    <property type="component" value="Chromosome"/>
</dbReference>
<evidence type="ECO:0000313" key="1">
    <source>
        <dbReference type="EMBL" id="UUC45189.1"/>
    </source>
</evidence>
<name>A0ABY5IR00_9FLAO</name>
<keyword evidence="2" id="KW-1185">Reference proteome</keyword>
<sequence>MKTKKITLLISLLIVIISGYVWATKCHRKLPEVSSYSILSDTGQPIPAKLYSRIKEAKIDGKEQIIKEYILCFNDSLLSEPVSEKERLYKYLVIVPVVEMIGLPDYMQSFKEKGKYLYQSDEEADIFTPIVNNYNFFEDPPIKKAIYTDKKISFNTFGVLKQFGNTVIVEIKK</sequence>
<proteinExistence type="predicted"/>
<dbReference type="RefSeq" id="WP_256550881.1">
    <property type="nucleotide sequence ID" value="NZ_CP101751.1"/>
</dbReference>
<dbReference type="EMBL" id="CP101751">
    <property type="protein sequence ID" value="UUC45189.1"/>
    <property type="molecule type" value="Genomic_DNA"/>
</dbReference>
<accession>A0ABY5IR00</accession>
<gene>
    <name evidence="1" type="ORF">NOX80_16380</name>
</gene>
<evidence type="ECO:0008006" key="3">
    <source>
        <dbReference type="Google" id="ProtNLM"/>
    </source>
</evidence>
<organism evidence="1 2">
    <name type="scientific">Flavobacterium cerinum</name>
    <dbReference type="NCBI Taxonomy" id="2502784"/>
    <lineage>
        <taxon>Bacteria</taxon>
        <taxon>Pseudomonadati</taxon>
        <taxon>Bacteroidota</taxon>
        <taxon>Flavobacteriia</taxon>
        <taxon>Flavobacteriales</taxon>
        <taxon>Flavobacteriaceae</taxon>
        <taxon>Flavobacterium</taxon>
    </lineage>
</organism>
<protein>
    <recommendedName>
        <fullName evidence="3">Lipoprotein</fullName>
    </recommendedName>
</protein>
<reference evidence="1" key="1">
    <citation type="submission" date="2022-07" db="EMBL/GenBank/DDBJ databases">
        <title>Isolation, identification, and degradation of a PFOSA degrading strain from sewage treatment plant.</title>
        <authorList>
            <person name="Zhang L."/>
            <person name="Huo Y."/>
        </authorList>
    </citation>
    <scope>NUCLEOTIDE SEQUENCE</scope>
    <source>
        <strain evidence="1">C1</strain>
    </source>
</reference>
<evidence type="ECO:0000313" key="2">
    <source>
        <dbReference type="Proteomes" id="UP001059844"/>
    </source>
</evidence>